<evidence type="ECO:0000256" key="3">
    <source>
        <dbReference type="ARBA" id="ARBA00022777"/>
    </source>
</evidence>
<keyword evidence="3 6" id="KW-0418">Kinase</keyword>
<dbReference type="Gene3D" id="1.10.510.10">
    <property type="entry name" value="Transferase(Phosphotransferase) domain 1"/>
    <property type="match status" value="1"/>
</dbReference>
<name>A0A326UHP2_THEHA</name>
<dbReference type="PROSITE" id="PS50011">
    <property type="entry name" value="PROTEIN_KINASE_DOM"/>
    <property type="match status" value="1"/>
</dbReference>
<dbReference type="InterPro" id="IPR011009">
    <property type="entry name" value="Kinase-like_dom_sf"/>
</dbReference>
<dbReference type="InterPro" id="IPR000719">
    <property type="entry name" value="Prot_kinase_dom"/>
</dbReference>
<sequence length="415" mass="46279">MTMCPRCGRELPDKRSACPHCGLATRFPARPKLTALEAPPQKVQRTSTQPDSLMQMVPGDSKAIWQASPSGLQPGSGMFAGSQAEAKLQPGTYLHNSRYRLLSSLSTQIWLYNSYETNWLAQGINTHVFITEVMLPESNRDTLQSLTRQMARMLSLAGTLTGAARLIDAFSEYGRTFFVFHAPAGETLASQIQSKRHLSEQEVLEGCLQVAEQLQKLESHSLIHGRISPHTIIVEQQSRQWHLLHFSAFLAGRAHRYLSPMPPEQLPPYAMPEGTLLDPRADLYALLATAYHALTGLAPERGHLISPRKLNQTLSVPLNDLLMQGLHPDINRRYQSATALVRDLNYLLNHEDEPAIDPMAQMFAEFAEEDEYESRAKLIPRPEDLPPISSGNDLLLASCWLAGITACLTLLTLWK</sequence>
<dbReference type="OrthoDB" id="8685152at2"/>
<evidence type="ECO:0000313" key="6">
    <source>
        <dbReference type="EMBL" id="PZW31221.1"/>
    </source>
</evidence>
<dbReference type="GO" id="GO:0005524">
    <property type="term" value="F:ATP binding"/>
    <property type="evidence" value="ECO:0007669"/>
    <property type="project" value="UniProtKB-KW"/>
</dbReference>
<dbReference type="RefSeq" id="WP_111321969.1">
    <property type="nucleotide sequence ID" value="NZ_BIFX01000003.1"/>
</dbReference>
<evidence type="ECO:0000256" key="4">
    <source>
        <dbReference type="ARBA" id="ARBA00022840"/>
    </source>
</evidence>
<evidence type="ECO:0000313" key="7">
    <source>
        <dbReference type="Proteomes" id="UP000248806"/>
    </source>
</evidence>
<feature type="domain" description="Protein kinase" evidence="5">
    <location>
        <begin position="68"/>
        <end position="347"/>
    </location>
</feature>
<proteinExistence type="predicted"/>
<keyword evidence="7" id="KW-1185">Reference proteome</keyword>
<dbReference type="PANTHER" id="PTHR43289">
    <property type="entry name" value="MITOGEN-ACTIVATED PROTEIN KINASE KINASE KINASE 20-RELATED"/>
    <property type="match status" value="1"/>
</dbReference>
<evidence type="ECO:0000256" key="2">
    <source>
        <dbReference type="ARBA" id="ARBA00022741"/>
    </source>
</evidence>
<dbReference type="GO" id="GO:0004674">
    <property type="term" value="F:protein serine/threonine kinase activity"/>
    <property type="evidence" value="ECO:0007669"/>
    <property type="project" value="UniProtKB-KW"/>
</dbReference>
<dbReference type="PANTHER" id="PTHR43289:SF34">
    <property type="entry name" value="SERINE_THREONINE-PROTEIN KINASE YBDM-RELATED"/>
    <property type="match status" value="1"/>
</dbReference>
<accession>A0A326UHP2</accession>
<keyword evidence="6" id="KW-0723">Serine/threonine-protein kinase</keyword>
<dbReference type="SUPFAM" id="SSF56112">
    <property type="entry name" value="Protein kinase-like (PK-like)"/>
    <property type="match status" value="1"/>
</dbReference>
<gene>
    <name evidence="6" type="ORF">EI42_02318</name>
</gene>
<evidence type="ECO:0000259" key="5">
    <source>
        <dbReference type="PROSITE" id="PS50011"/>
    </source>
</evidence>
<organism evidence="6 7">
    <name type="scientific">Thermosporothrix hazakensis</name>
    <dbReference type="NCBI Taxonomy" id="644383"/>
    <lineage>
        <taxon>Bacteria</taxon>
        <taxon>Bacillati</taxon>
        <taxon>Chloroflexota</taxon>
        <taxon>Ktedonobacteria</taxon>
        <taxon>Ktedonobacterales</taxon>
        <taxon>Thermosporotrichaceae</taxon>
        <taxon>Thermosporothrix</taxon>
    </lineage>
</organism>
<dbReference type="Proteomes" id="UP000248806">
    <property type="component" value="Unassembled WGS sequence"/>
</dbReference>
<dbReference type="AlphaFoldDB" id="A0A326UHP2"/>
<keyword evidence="1" id="KW-0808">Transferase</keyword>
<dbReference type="EMBL" id="QKUF01000006">
    <property type="protein sequence ID" value="PZW31221.1"/>
    <property type="molecule type" value="Genomic_DNA"/>
</dbReference>
<keyword evidence="4" id="KW-0067">ATP-binding</keyword>
<dbReference type="SMART" id="SM00220">
    <property type="entry name" value="S_TKc"/>
    <property type="match status" value="1"/>
</dbReference>
<comment type="caution">
    <text evidence="6">The sequence shown here is derived from an EMBL/GenBank/DDBJ whole genome shotgun (WGS) entry which is preliminary data.</text>
</comment>
<protein>
    <submittedName>
        <fullName evidence="6">Serine/threonine protein kinase</fullName>
    </submittedName>
</protein>
<keyword evidence="2" id="KW-0547">Nucleotide-binding</keyword>
<evidence type="ECO:0000256" key="1">
    <source>
        <dbReference type="ARBA" id="ARBA00022679"/>
    </source>
</evidence>
<reference evidence="6 7" key="1">
    <citation type="submission" date="2018-06" db="EMBL/GenBank/DDBJ databases">
        <title>Genomic Encyclopedia of Archaeal and Bacterial Type Strains, Phase II (KMG-II): from individual species to whole genera.</title>
        <authorList>
            <person name="Goeker M."/>
        </authorList>
    </citation>
    <scope>NUCLEOTIDE SEQUENCE [LARGE SCALE GENOMIC DNA]</scope>
    <source>
        <strain evidence="6 7">ATCC BAA-1881</strain>
    </source>
</reference>